<proteinExistence type="predicted"/>
<sequence>MKQIDSSLLKQIFARIVGARLESLSCACKMMMFTFGDCAIHVQSLARIIKDGEILVTTRDYRLCDDGDENNNDEFFNIEKFKNQIVGGKILSVDIGVANDLKISLDNGILIEIFNQNGYVHFADEQEQYRIFSVTGGDHIVVYNKHIEAV</sequence>
<evidence type="ECO:0000313" key="1">
    <source>
        <dbReference type="EMBL" id="HIR67467.1"/>
    </source>
</evidence>
<evidence type="ECO:0000313" key="2">
    <source>
        <dbReference type="Proteomes" id="UP000823913"/>
    </source>
</evidence>
<reference evidence="1" key="1">
    <citation type="submission" date="2020-10" db="EMBL/GenBank/DDBJ databases">
        <authorList>
            <person name="Gilroy R."/>
        </authorList>
    </citation>
    <scope>NUCLEOTIDE SEQUENCE</scope>
    <source>
        <strain evidence="1">ChiW16-3235</strain>
    </source>
</reference>
<dbReference type="AlphaFoldDB" id="A0A9D1E6L2"/>
<organism evidence="1 2">
    <name type="scientific">Candidatus Coproplasma avicola</name>
    <dbReference type="NCBI Taxonomy" id="2840744"/>
    <lineage>
        <taxon>Bacteria</taxon>
        <taxon>Bacillati</taxon>
        <taxon>Bacillota</taxon>
        <taxon>Clostridia</taxon>
        <taxon>Eubacteriales</taxon>
        <taxon>Candidatus Coproplasma</taxon>
    </lineage>
</organism>
<gene>
    <name evidence="1" type="ORF">IAB94_05425</name>
</gene>
<reference evidence="1" key="2">
    <citation type="journal article" date="2021" name="PeerJ">
        <title>Extensive microbial diversity within the chicken gut microbiome revealed by metagenomics and culture.</title>
        <authorList>
            <person name="Gilroy R."/>
            <person name="Ravi A."/>
            <person name="Getino M."/>
            <person name="Pursley I."/>
            <person name="Horton D.L."/>
            <person name="Alikhan N.F."/>
            <person name="Baker D."/>
            <person name="Gharbi K."/>
            <person name="Hall N."/>
            <person name="Watson M."/>
            <person name="Adriaenssens E.M."/>
            <person name="Foster-Nyarko E."/>
            <person name="Jarju S."/>
            <person name="Secka A."/>
            <person name="Antonio M."/>
            <person name="Oren A."/>
            <person name="Chaudhuri R.R."/>
            <person name="La Ragione R."/>
            <person name="Hildebrand F."/>
            <person name="Pallen M.J."/>
        </authorList>
    </citation>
    <scope>NUCLEOTIDE SEQUENCE</scope>
    <source>
        <strain evidence="1">ChiW16-3235</strain>
    </source>
</reference>
<name>A0A9D1E6L2_9FIRM</name>
<protein>
    <submittedName>
        <fullName evidence="1">Uncharacterized protein</fullName>
    </submittedName>
</protein>
<comment type="caution">
    <text evidence="1">The sequence shown here is derived from an EMBL/GenBank/DDBJ whole genome shotgun (WGS) entry which is preliminary data.</text>
</comment>
<dbReference type="Proteomes" id="UP000823913">
    <property type="component" value="Unassembled WGS sequence"/>
</dbReference>
<accession>A0A9D1E6L2</accession>
<dbReference type="EMBL" id="DVHK01000111">
    <property type="protein sequence ID" value="HIR67467.1"/>
    <property type="molecule type" value="Genomic_DNA"/>
</dbReference>